<organism evidence="3 4">
    <name type="scientific">Sporothrix schenckii 1099-18</name>
    <dbReference type="NCBI Taxonomy" id="1397361"/>
    <lineage>
        <taxon>Eukaryota</taxon>
        <taxon>Fungi</taxon>
        <taxon>Dikarya</taxon>
        <taxon>Ascomycota</taxon>
        <taxon>Pezizomycotina</taxon>
        <taxon>Sordariomycetes</taxon>
        <taxon>Sordariomycetidae</taxon>
        <taxon>Ophiostomatales</taxon>
        <taxon>Ophiostomataceae</taxon>
        <taxon>Sporothrix</taxon>
    </lineage>
</organism>
<proteinExistence type="predicted"/>
<reference evidence="3 4" key="1">
    <citation type="journal article" date="2014" name="BMC Genomics">
        <title>Comparative genomics of the major fungal agents of human and animal Sporotrichosis: Sporothrix schenckii and Sporothrix brasiliensis.</title>
        <authorList>
            <person name="Teixeira M.M."/>
            <person name="de Almeida L.G."/>
            <person name="Kubitschek-Barreira P."/>
            <person name="Alves F.L."/>
            <person name="Kioshima E.S."/>
            <person name="Abadio A.K."/>
            <person name="Fernandes L."/>
            <person name="Derengowski L.S."/>
            <person name="Ferreira K.S."/>
            <person name="Souza R.C."/>
            <person name="Ruiz J.C."/>
            <person name="de Andrade N.C."/>
            <person name="Paes H.C."/>
            <person name="Nicola A.M."/>
            <person name="Albuquerque P."/>
            <person name="Gerber A.L."/>
            <person name="Martins V.P."/>
            <person name="Peconick L.D."/>
            <person name="Neto A.V."/>
            <person name="Chaucanez C.B."/>
            <person name="Silva P.A."/>
            <person name="Cunha O.L."/>
            <person name="de Oliveira F.F."/>
            <person name="dos Santos T.C."/>
            <person name="Barros A.L."/>
            <person name="Soares M.A."/>
            <person name="de Oliveira L.M."/>
            <person name="Marini M.M."/>
            <person name="Villalobos-Duno H."/>
            <person name="Cunha M.M."/>
            <person name="de Hoog S."/>
            <person name="da Silveira J.F."/>
            <person name="Henrissat B."/>
            <person name="Nino-Vega G.A."/>
            <person name="Cisalpino P.S."/>
            <person name="Mora-Montes H.M."/>
            <person name="Almeida S.R."/>
            <person name="Stajich J.E."/>
            <person name="Lopes-Bezerra L.M."/>
            <person name="Vasconcelos A.T."/>
            <person name="Felipe M.S."/>
        </authorList>
    </citation>
    <scope>NUCLEOTIDE SEQUENCE [LARGE SCALE GENOMIC DNA]</scope>
    <source>
        <strain evidence="3 4">1099-18</strain>
    </source>
</reference>
<gene>
    <name evidence="3" type="ORF">SPSK_07833</name>
</gene>
<evidence type="ECO:0000256" key="1">
    <source>
        <dbReference type="ARBA" id="ARBA00022801"/>
    </source>
</evidence>
<dbReference type="GeneID" id="27669765"/>
<dbReference type="InterPro" id="IPR000073">
    <property type="entry name" value="AB_hydrolase_1"/>
</dbReference>
<accession>A0A0F2MID0</accession>
<dbReference type="VEuPathDB" id="FungiDB:SPSK_07833"/>
<evidence type="ECO:0000259" key="2">
    <source>
        <dbReference type="Pfam" id="PF12697"/>
    </source>
</evidence>
<dbReference type="Pfam" id="PF12697">
    <property type="entry name" value="Abhydrolase_6"/>
    <property type="match status" value="1"/>
</dbReference>
<dbReference type="GO" id="GO:0016020">
    <property type="term" value="C:membrane"/>
    <property type="evidence" value="ECO:0007669"/>
    <property type="project" value="TreeGrafter"/>
</dbReference>
<dbReference type="PANTHER" id="PTHR43798:SF31">
    <property type="entry name" value="AB HYDROLASE SUPERFAMILY PROTEIN YCLE"/>
    <property type="match status" value="1"/>
</dbReference>
<dbReference type="Proteomes" id="UP000033710">
    <property type="component" value="Unassembled WGS sequence"/>
</dbReference>
<dbReference type="InterPro" id="IPR000639">
    <property type="entry name" value="Epox_hydrolase-like"/>
</dbReference>
<dbReference type="OrthoDB" id="2498029at2759"/>
<dbReference type="GO" id="GO:0016787">
    <property type="term" value="F:hydrolase activity"/>
    <property type="evidence" value="ECO:0007669"/>
    <property type="project" value="UniProtKB-KW"/>
</dbReference>
<protein>
    <recommendedName>
        <fullName evidence="2">AB hydrolase-1 domain-containing protein</fullName>
    </recommendedName>
</protein>
<name>A0A0F2MID0_SPOSC</name>
<feature type="domain" description="AB hydrolase-1" evidence="2">
    <location>
        <begin position="37"/>
        <end position="284"/>
    </location>
</feature>
<evidence type="ECO:0000313" key="3">
    <source>
        <dbReference type="EMBL" id="KJR88824.1"/>
    </source>
</evidence>
<dbReference type="InterPro" id="IPR029058">
    <property type="entry name" value="AB_hydrolase_fold"/>
</dbReference>
<comment type="caution">
    <text evidence="3">The sequence shown here is derived from an EMBL/GenBank/DDBJ whole genome shotgun (WGS) entry which is preliminary data.</text>
</comment>
<dbReference type="RefSeq" id="XP_016591500.1">
    <property type="nucleotide sequence ID" value="XM_016734488.1"/>
</dbReference>
<dbReference type="Gene3D" id="3.40.50.1820">
    <property type="entry name" value="alpha/beta hydrolase"/>
    <property type="match status" value="1"/>
</dbReference>
<dbReference type="PRINTS" id="PR00412">
    <property type="entry name" value="EPOXHYDRLASE"/>
</dbReference>
<dbReference type="InterPro" id="IPR050266">
    <property type="entry name" value="AB_hydrolase_sf"/>
</dbReference>
<sequence length="298" mass="31114">MATFRSEFIETGQPGVCIHVSLSETTSPAPPESAPTVVFLHFWGGSTRTWTSVPARVAAAAAGYRTASIDFRGWGLSTGPADAAAYSIAQLADDVVTVLTKLNLQRRRVVLVGVSMGAKVAQVVAYRLIAKDPTSVAAVILASPAPATALQLPNDMREQQLHAYDTPESASFVARNVLTHAFQGANEGKPLPGFVVEDMLRGNPPARAAWPAYAMGEDVTATSLSSLAAPPPPVLVLAAEKDIVEPLDRVKSSVLACIPGARLEVVAGAGHLSSIDAPDAVADAIVRFVNTATRQTAV</sequence>
<dbReference type="AlphaFoldDB" id="A0A0F2MID0"/>
<dbReference type="EMBL" id="AXCR01000004">
    <property type="protein sequence ID" value="KJR88824.1"/>
    <property type="molecule type" value="Genomic_DNA"/>
</dbReference>
<dbReference type="SUPFAM" id="SSF53474">
    <property type="entry name" value="alpha/beta-Hydrolases"/>
    <property type="match status" value="1"/>
</dbReference>
<keyword evidence="1" id="KW-0378">Hydrolase</keyword>
<dbReference type="KEGG" id="ssck:SPSK_07833"/>
<dbReference type="PANTHER" id="PTHR43798">
    <property type="entry name" value="MONOACYLGLYCEROL LIPASE"/>
    <property type="match status" value="1"/>
</dbReference>
<evidence type="ECO:0000313" key="4">
    <source>
        <dbReference type="Proteomes" id="UP000033710"/>
    </source>
</evidence>
<reference evidence="3 4" key="2">
    <citation type="journal article" date="2015" name="Eukaryot. Cell">
        <title>Asexual propagation of a virulent clone complex in a human and feline outbreak of sporotrichosis.</title>
        <authorList>
            <person name="Teixeira Mde M."/>
            <person name="Rodrigues A.M."/>
            <person name="Tsui C.K."/>
            <person name="de Almeida L.G."/>
            <person name="Van Diepeningen A.D."/>
            <person name="van den Ende B.G."/>
            <person name="Fernandes G.F."/>
            <person name="Kano R."/>
            <person name="Hamelin R.C."/>
            <person name="Lopes-Bezerra L.M."/>
            <person name="Vasconcelos A.T."/>
            <person name="de Hoog S."/>
            <person name="de Camargo Z.P."/>
            <person name="Felipe M.S."/>
        </authorList>
    </citation>
    <scope>NUCLEOTIDE SEQUENCE [LARGE SCALE GENOMIC DNA]</scope>
    <source>
        <strain evidence="3 4">1099-18</strain>
    </source>
</reference>